<dbReference type="EMBL" id="JBHUOF010000049">
    <property type="protein sequence ID" value="MFD2803090.1"/>
    <property type="molecule type" value="Genomic_DNA"/>
</dbReference>
<evidence type="ECO:0000313" key="3">
    <source>
        <dbReference type="EMBL" id="MFD2803090.1"/>
    </source>
</evidence>
<dbReference type="PROSITE" id="PS51257">
    <property type="entry name" value="PROKAR_LIPOPROTEIN"/>
    <property type="match status" value="1"/>
</dbReference>
<gene>
    <name evidence="3" type="ORF">ACFS2C_27220</name>
</gene>
<accession>A0ABW5WJ44</accession>
<dbReference type="Proteomes" id="UP001597478">
    <property type="component" value="Unassembled WGS sequence"/>
</dbReference>
<protein>
    <submittedName>
        <fullName evidence="3">DUF4232 domain-containing protein</fullName>
    </submittedName>
</protein>
<sequence>MTDIRINGSRKAWAAAGAAVLALVLSGCGEETRSAAETTSAPAPTSTAESTTTSPGTSAPASPTTPSTSANDPGAAPAPQQEAQPGLCTAGDVELSLGRGEGTAGTRYRPLQFTNVSGAPCVIQGFPGVSYVAGDDGHQVGPAAYRTGSEGASITLANGQTAHADVGFVQVHNYDPAQCKPTPVRGLRIYPPQETESLFVEAPGTGCASADIPGHQLTVATIEPGPA</sequence>
<dbReference type="Pfam" id="PF14016">
    <property type="entry name" value="DUF4232"/>
    <property type="match status" value="1"/>
</dbReference>
<name>A0ABW5WJ44_9PSEU</name>
<evidence type="ECO:0000259" key="2">
    <source>
        <dbReference type="Pfam" id="PF14016"/>
    </source>
</evidence>
<proteinExistence type="predicted"/>
<feature type="region of interest" description="Disordered" evidence="1">
    <location>
        <begin position="30"/>
        <end position="85"/>
    </location>
</feature>
<dbReference type="RefSeq" id="WP_377395030.1">
    <property type="nucleotide sequence ID" value="NZ_JBHSAN010000054.1"/>
</dbReference>
<feature type="domain" description="DUF4232" evidence="2">
    <location>
        <begin position="88"/>
        <end position="221"/>
    </location>
</feature>
<dbReference type="InterPro" id="IPR025326">
    <property type="entry name" value="DUF4232"/>
</dbReference>
<reference evidence="4" key="1">
    <citation type="journal article" date="2019" name="Int. J. Syst. Evol. Microbiol.">
        <title>The Global Catalogue of Microorganisms (GCM) 10K type strain sequencing project: providing services to taxonomists for standard genome sequencing and annotation.</title>
        <authorList>
            <consortium name="The Broad Institute Genomics Platform"/>
            <consortium name="The Broad Institute Genome Sequencing Center for Infectious Disease"/>
            <person name="Wu L."/>
            <person name="Ma J."/>
        </authorList>
    </citation>
    <scope>NUCLEOTIDE SEQUENCE [LARGE SCALE GENOMIC DNA]</scope>
    <source>
        <strain evidence="4">IBRC-M 10906</strain>
    </source>
</reference>
<evidence type="ECO:0000313" key="4">
    <source>
        <dbReference type="Proteomes" id="UP001597478"/>
    </source>
</evidence>
<organism evidence="3 4">
    <name type="scientific">Prauserella oleivorans</name>
    <dbReference type="NCBI Taxonomy" id="1478153"/>
    <lineage>
        <taxon>Bacteria</taxon>
        <taxon>Bacillati</taxon>
        <taxon>Actinomycetota</taxon>
        <taxon>Actinomycetes</taxon>
        <taxon>Pseudonocardiales</taxon>
        <taxon>Pseudonocardiaceae</taxon>
        <taxon>Prauserella</taxon>
    </lineage>
</organism>
<feature type="compositionally biased region" description="Low complexity" evidence="1">
    <location>
        <begin position="35"/>
        <end position="85"/>
    </location>
</feature>
<evidence type="ECO:0000256" key="1">
    <source>
        <dbReference type="SAM" id="MobiDB-lite"/>
    </source>
</evidence>
<comment type="caution">
    <text evidence="3">The sequence shown here is derived from an EMBL/GenBank/DDBJ whole genome shotgun (WGS) entry which is preliminary data.</text>
</comment>
<keyword evidence="4" id="KW-1185">Reference proteome</keyword>